<dbReference type="AlphaFoldDB" id="A0A4Z0M3N6"/>
<keyword evidence="3" id="KW-1185">Reference proteome</keyword>
<feature type="transmembrane region" description="Helical" evidence="1">
    <location>
        <begin position="53"/>
        <end position="72"/>
    </location>
</feature>
<proteinExistence type="predicted"/>
<accession>A0A4Z0M3N6</accession>
<keyword evidence="1" id="KW-0472">Membrane</keyword>
<gene>
    <name evidence="2" type="ORF">E4634_07170</name>
</gene>
<dbReference type="EMBL" id="SRLE01000006">
    <property type="protein sequence ID" value="TGD73915.1"/>
    <property type="molecule type" value="Genomic_DNA"/>
</dbReference>
<evidence type="ECO:0000256" key="1">
    <source>
        <dbReference type="SAM" id="Phobius"/>
    </source>
</evidence>
<evidence type="ECO:0000313" key="2">
    <source>
        <dbReference type="EMBL" id="TGD73915.1"/>
    </source>
</evidence>
<evidence type="ECO:0000313" key="3">
    <source>
        <dbReference type="Proteomes" id="UP000298050"/>
    </source>
</evidence>
<name>A0A4Z0M3N6_9GAMM</name>
<dbReference type="RefSeq" id="WP_135442278.1">
    <property type="nucleotide sequence ID" value="NZ_SRLE01000006.1"/>
</dbReference>
<reference evidence="2 3" key="1">
    <citation type="submission" date="2019-04" db="EMBL/GenBank/DDBJ databases">
        <title>Taxonomy of novel Haliea sp. from mangrove soil of West Coast of India.</title>
        <authorList>
            <person name="Verma A."/>
            <person name="Kumar P."/>
            <person name="Krishnamurthi S."/>
        </authorList>
    </citation>
    <scope>NUCLEOTIDE SEQUENCE [LARGE SCALE GENOMIC DNA]</scope>
    <source>
        <strain evidence="2 3">SAOS-164</strain>
    </source>
</reference>
<organism evidence="2 3">
    <name type="scientific">Mangrovimicrobium sediminis</name>
    <dbReference type="NCBI Taxonomy" id="2562682"/>
    <lineage>
        <taxon>Bacteria</taxon>
        <taxon>Pseudomonadati</taxon>
        <taxon>Pseudomonadota</taxon>
        <taxon>Gammaproteobacteria</taxon>
        <taxon>Cellvibrionales</taxon>
        <taxon>Halieaceae</taxon>
        <taxon>Mangrovimicrobium</taxon>
    </lineage>
</organism>
<sequence length="167" mass="18773">MENRRRNYLINKPFQHRYAVTLVTLTVLLCNAFILYGMLFAGRDALLVQGYDFLIVGLVELALVLGVWFTSIRASHRIAGPMYVITRELECVGEGELSKRIHLRDTDMFHAEAQRINQSLDALDSRVRAVQVAARELRVAQQTGVDTAARLEELLSLLDGLRTSGEG</sequence>
<evidence type="ECO:0008006" key="4">
    <source>
        <dbReference type="Google" id="ProtNLM"/>
    </source>
</evidence>
<protein>
    <recommendedName>
        <fullName evidence="4">HAMP domain-containing protein</fullName>
    </recommendedName>
</protein>
<keyword evidence="1" id="KW-0812">Transmembrane</keyword>
<comment type="caution">
    <text evidence="2">The sequence shown here is derived from an EMBL/GenBank/DDBJ whole genome shotgun (WGS) entry which is preliminary data.</text>
</comment>
<dbReference type="OrthoDB" id="5736802at2"/>
<feature type="transmembrane region" description="Helical" evidence="1">
    <location>
        <begin position="20"/>
        <end position="41"/>
    </location>
</feature>
<keyword evidence="1" id="KW-1133">Transmembrane helix</keyword>
<dbReference type="Proteomes" id="UP000298050">
    <property type="component" value="Unassembled WGS sequence"/>
</dbReference>